<proteinExistence type="predicted"/>
<reference evidence="1" key="1">
    <citation type="submission" date="2014-09" db="EMBL/GenBank/DDBJ databases">
        <authorList>
            <person name="Magalhaes I.L.F."/>
            <person name="Oliveira U."/>
            <person name="Santos F.R."/>
            <person name="Vidigal T.H.D.A."/>
            <person name="Brescovit A.D."/>
            <person name="Santos A.J."/>
        </authorList>
    </citation>
    <scope>NUCLEOTIDE SEQUENCE</scope>
    <source>
        <tissue evidence="1">Shoot tissue taken approximately 20 cm above the soil surface</tissue>
    </source>
</reference>
<organism evidence="1">
    <name type="scientific">Arundo donax</name>
    <name type="common">Giant reed</name>
    <name type="synonym">Donax arundinaceus</name>
    <dbReference type="NCBI Taxonomy" id="35708"/>
    <lineage>
        <taxon>Eukaryota</taxon>
        <taxon>Viridiplantae</taxon>
        <taxon>Streptophyta</taxon>
        <taxon>Embryophyta</taxon>
        <taxon>Tracheophyta</taxon>
        <taxon>Spermatophyta</taxon>
        <taxon>Magnoliopsida</taxon>
        <taxon>Liliopsida</taxon>
        <taxon>Poales</taxon>
        <taxon>Poaceae</taxon>
        <taxon>PACMAD clade</taxon>
        <taxon>Arundinoideae</taxon>
        <taxon>Arundineae</taxon>
        <taxon>Arundo</taxon>
    </lineage>
</organism>
<protein>
    <submittedName>
        <fullName evidence="1">Uncharacterized protein</fullName>
    </submittedName>
</protein>
<name>A0A0A9B2M2_ARUDO</name>
<sequence length="52" mass="5919">MEDRVLAQSDCHIVVHLQLKWFSFLVLQLTEQARQPYSLTGGRRGGNVVCFA</sequence>
<evidence type="ECO:0000313" key="1">
    <source>
        <dbReference type="EMBL" id="JAD53557.1"/>
    </source>
</evidence>
<dbReference type="AlphaFoldDB" id="A0A0A9B2M2"/>
<accession>A0A0A9B2M2</accession>
<reference evidence="1" key="2">
    <citation type="journal article" date="2015" name="Data Brief">
        <title>Shoot transcriptome of the giant reed, Arundo donax.</title>
        <authorList>
            <person name="Barrero R.A."/>
            <person name="Guerrero F.D."/>
            <person name="Moolhuijzen P."/>
            <person name="Goolsby J.A."/>
            <person name="Tidwell J."/>
            <person name="Bellgard S.E."/>
            <person name="Bellgard M.I."/>
        </authorList>
    </citation>
    <scope>NUCLEOTIDE SEQUENCE</scope>
    <source>
        <tissue evidence="1">Shoot tissue taken approximately 20 cm above the soil surface</tissue>
    </source>
</reference>
<dbReference type="EMBL" id="GBRH01244338">
    <property type="protein sequence ID" value="JAD53557.1"/>
    <property type="molecule type" value="Transcribed_RNA"/>
</dbReference>